<dbReference type="OrthoDB" id="71302at2759"/>
<dbReference type="AlphaFoldDB" id="A0A226DD20"/>
<accession>A0A226DD20</accession>
<evidence type="ECO:0000313" key="2">
    <source>
        <dbReference type="Proteomes" id="UP000198287"/>
    </source>
</evidence>
<dbReference type="Proteomes" id="UP000198287">
    <property type="component" value="Unassembled WGS sequence"/>
</dbReference>
<evidence type="ECO:0000313" key="1">
    <source>
        <dbReference type="EMBL" id="OXA42521.1"/>
    </source>
</evidence>
<comment type="caution">
    <text evidence="1">The sequence shown here is derived from an EMBL/GenBank/DDBJ whole genome shotgun (WGS) entry which is preliminary data.</text>
</comment>
<dbReference type="EMBL" id="LNIX01000026">
    <property type="protein sequence ID" value="OXA42521.1"/>
    <property type="molecule type" value="Genomic_DNA"/>
</dbReference>
<gene>
    <name evidence="1" type="ORF">Fcan01_22898</name>
</gene>
<protein>
    <submittedName>
        <fullName evidence="1">Uncharacterized protein</fullName>
    </submittedName>
</protein>
<reference evidence="1 2" key="1">
    <citation type="submission" date="2015-12" db="EMBL/GenBank/DDBJ databases">
        <title>The genome of Folsomia candida.</title>
        <authorList>
            <person name="Faddeeva A."/>
            <person name="Derks M.F."/>
            <person name="Anvar Y."/>
            <person name="Smit S."/>
            <person name="Van Straalen N."/>
            <person name="Roelofs D."/>
        </authorList>
    </citation>
    <scope>NUCLEOTIDE SEQUENCE [LARGE SCALE GENOMIC DNA]</scope>
    <source>
        <strain evidence="1 2">VU population</strain>
        <tissue evidence="1">Whole body</tissue>
    </source>
</reference>
<keyword evidence="2" id="KW-1185">Reference proteome</keyword>
<proteinExistence type="predicted"/>
<name>A0A226DD20_FOLCA</name>
<organism evidence="1 2">
    <name type="scientific">Folsomia candida</name>
    <name type="common">Springtail</name>
    <dbReference type="NCBI Taxonomy" id="158441"/>
    <lineage>
        <taxon>Eukaryota</taxon>
        <taxon>Metazoa</taxon>
        <taxon>Ecdysozoa</taxon>
        <taxon>Arthropoda</taxon>
        <taxon>Hexapoda</taxon>
        <taxon>Collembola</taxon>
        <taxon>Entomobryomorpha</taxon>
        <taxon>Isotomoidea</taxon>
        <taxon>Isotomidae</taxon>
        <taxon>Proisotominae</taxon>
        <taxon>Folsomia</taxon>
    </lineage>
</organism>
<sequence length="192" mass="22458">MGRRRLFQLSARYKRRLVKTPSEIFEENFDSDLVQAERENIYSEQVFEEDLEEIEVGNAVAAHPRTPNYPDEGTVDEEIQKSLKKVADRVGKRMRYKYILSIITVAKDFRNNIKIVINSYMFIEFKTKSRRLTGEIDIRFSIDSLSNRRTFPFDISSNLSRKLEIRGEFDIDSKANVISKHKRIQSELLSGA</sequence>